<sequence>MGLFRKKSREEDVAMKEDQDDNARIPRELSANDFRRSSSRSLGKWLGGSSTKKVNKKNNNNKMSDKEKNSSPEKIHYSSSGSTSSPRDARDDRPQVFRATTRKPKSEVKMNRQKEDNEQANSLRGLPPPAAQSAFDGPPRFDWIDIEYNAATMIQAVFRRHMVLRDMEHEGMTTSFIRNRKRERKARTKSAYFGASPVDETAPDLGFGCCAMGFDFCGTDYDAADMAAYRTFQRKQYEEKKKAQKEREEFLSQSYLEQKGIDTSIMKLEQVPSREDFMRNQSLIDYS</sequence>
<evidence type="ECO:0000313" key="2">
    <source>
        <dbReference type="EMBL" id="CAE0709191.1"/>
    </source>
</evidence>
<feature type="compositionally biased region" description="Low complexity" evidence="1">
    <location>
        <begin position="49"/>
        <end position="62"/>
    </location>
</feature>
<proteinExistence type="predicted"/>
<accession>A0A7S4EFF7</accession>
<dbReference type="AlphaFoldDB" id="A0A7S4EFF7"/>
<feature type="compositionally biased region" description="Polar residues" evidence="1">
    <location>
        <begin position="77"/>
        <end position="86"/>
    </location>
</feature>
<feature type="compositionally biased region" description="Basic and acidic residues" evidence="1">
    <location>
        <begin position="8"/>
        <end position="27"/>
    </location>
</feature>
<evidence type="ECO:0000256" key="1">
    <source>
        <dbReference type="SAM" id="MobiDB-lite"/>
    </source>
</evidence>
<gene>
    <name evidence="2" type="ORF">PAUS00366_LOCUS1911</name>
</gene>
<reference evidence="2" key="1">
    <citation type="submission" date="2021-01" db="EMBL/GenBank/DDBJ databases">
        <authorList>
            <person name="Corre E."/>
            <person name="Pelletier E."/>
            <person name="Niang G."/>
            <person name="Scheremetjew M."/>
            <person name="Finn R."/>
            <person name="Kale V."/>
            <person name="Holt S."/>
            <person name="Cochrane G."/>
            <person name="Meng A."/>
            <person name="Brown T."/>
            <person name="Cohen L."/>
        </authorList>
    </citation>
    <scope>NUCLEOTIDE SEQUENCE</scope>
    <source>
        <strain evidence="2">10249 10 AB</strain>
    </source>
</reference>
<dbReference type="EMBL" id="HBIX01002541">
    <property type="protein sequence ID" value="CAE0709191.1"/>
    <property type="molecule type" value="Transcribed_RNA"/>
</dbReference>
<feature type="region of interest" description="Disordered" evidence="1">
    <location>
        <begin position="1"/>
        <end position="134"/>
    </location>
</feature>
<name>A0A7S4EFF7_9STRA</name>
<protein>
    <submittedName>
        <fullName evidence="2">Uncharacterized protein</fullName>
    </submittedName>
</protein>
<feature type="compositionally biased region" description="Basic and acidic residues" evidence="1">
    <location>
        <begin position="63"/>
        <end position="76"/>
    </location>
</feature>
<organism evidence="2">
    <name type="scientific">Pseudo-nitzschia australis</name>
    <dbReference type="NCBI Taxonomy" id="44445"/>
    <lineage>
        <taxon>Eukaryota</taxon>
        <taxon>Sar</taxon>
        <taxon>Stramenopiles</taxon>
        <taxon>Ochrophyta</taxon>
        <taxon>Bacillariophyta</taxon>
        <taxon>Bacillariophyceae</taxon>
        <taxon>Bacillariophycidae</taxon>
        <taxon>Bacillariales</taxon>
        <taxon>Bacillariaceae</taxon>
        <taxon>Pseudo-nitzschia</taxon>
    </lineage>
</organism>
<feature type="compositionally biased region" description="Basic and acidic residues" evidence="1">
    <location>
        <begin position="104"/>
        <end position="117"/>
    </location>
</feature>